<dbReference type="InterPro" id="IPR045584">
    <property type="entry name" value="Pilin-like"/>
</dbReference>
<accession>A0ABX8Z7M4</accession>
<dbReference type="PANTHER" id="PTHR30093:SF34">
    <property type="entry name" value="PREPILIN PEPTIDASE-DEPENDENT PROTEIN D"/>
    <property type="match status" value="1"/>
</dbReference>
<dbReference type="InterPro" id="IPR031982">
    <property type="entry name" value="PilE-like"/>
</dbReference>
<dbReference type="Proteomes" id="UP000825679">
    <property type="component" value="Chromosome"/>
</dbReference>
<keyword evidence="3" id="KW-0472">Membrane</keyword>
<evidence type="ECO:0000313" key="4">
    <source>
        <dbReference type="EMBL" id="QZA77354.1"/>
    </source>
</evidence>
<keyword evidence="3" id="KW-0812">Transmembrane</keyword>
<protein>
    <submittedName>
        <fullName evidence="4">Prepilin-type N-terminal cleavage/methylation domain-containing protein</fullName>
    </submittedName>
</protein>
<evidence type="ECO:0000313" key="5">
    <source>
        <dbReference type="Proteomes" id="UP000825679"/>
    </source>
</evidence>
<name>A0ABX8Z7M4_9NEIS</name>
<evidence type="ECO:0000256" key="2">
    <source>
        <dbReference type="ARBA" id="ARBA00022481"/>
    </source>
</evidence>
<dbReference type="PRINTS" id="PR00813">
    <property type="entry name" value="BCTERIALGSPG"/>
</dbReference>
<dbReference type="Gene3D" id="3.30.700.10">
    <property type="entry name" value="Glycoprotein, Type 4 Pilin"/>
    <property type="match status" value="1"/>
</dbReference>
<proteinExistence type="inferred from homology"/>
<evidence type="ECO:0000256" key="3">
    <source>
        <dbReference type="SAM" id="Phobius"/>
    </source>
</evidence>
<keyword evidence="5" id="KW-1185">Reference proteome</keyword>
<dbReference type="SUPFAM" id="SSF54523">
    <property type="entry name" value="Pili subunits"/>
    <property type="match status" value="1"/>
</dbReference>
<dbReference type="PROSITE" id="PS00409">
    <property type="entry name" value="PROKAR_NTER_METHYL"/>
    <property type="match status" value="1"/>
</dbReference>
<sequence>MSKAAGFTLIELMITIAIIGILASIAIPAYGDYVRRAKALEAASSLSTLRLKLEQFYQDNRNYGASNQCGYNTSQVVSLTSDRFFTISCALAADAQSYTLKATGSLQSSNDHIYTLTDTNVKATTKYKGAAVSGKACWLVSVNRTEFRGGCLV</sequence>
<keyword evidence="3" id="KW-1133">Transmembrane helix</keyword>
<evidence type="ECO:0000256" key="1">
    <source>
        <dbReference type="ARBA" id="ARBA00005233"/>
    </source>
</evidence>
<organism evidence="4 5">
    <name type="scientific">Deefgea tanakiae</name>
    <dbReference type="NCBI Taxonomy" id="2865840"/>
    <lineage>
        <taxon>Bacteria</taxon>
        <taxon>Pseudomonadati</taxon>
        <taxon>Pseudomonadota</taxon>
        <taxon>Betaproteobacteria</taxon>
        <taxon>Neisseriales</taxon>
        <taxon>Chitinibacteraceae</taxon>
        <taxon>Deefgea</taxon>
    </lineage>
</organism>
<comment type="similarity">
    <text evidence="1">Belongs to the N-Me-Phe pilin family.</text>
</comment>
<dbReference type="NCBIfam" id="TIGR02532">
    <property type="entry name" value="IV_pilin_GFxxxE"/>
    <property type="match status" value="1"/>
</dbReference>
<reference evidence="4 5" key="1">
    <citation type="submission" date="2021-08" db="EMBL/GenBank/DDBJ databases">
        <title>complete genome sequencing of Deefgea sp. D25.</title>
        <authorList>
            <person name="Bae J.-W."/>
            <person name="Gim D.-H."/>
        </authorList>
    </citation>
    <scope>NUCLEOTIDE SEQUENCE [LARGE SCALE GENOMIC DNA]</scope>
    <source>
        <strain evidence="4 5">D25</strain>
    </source>
</reference>
<keyword evidence="2" id="KW-0488">Methylation</keyword>
<dbReference type="RefSeq" id="WP_221005737.1">
    <property type="nucleotide sequence ID" value="NZ_CP081150.1"/>
</dbReference>
<feature type="transmembrane region" description="Helical" evidence="3">
    <location>
        <begin position="6"/>
        <end position="30"/>
    </location>
</feature>
<gene>
    <name evidence="4" type="ORF">K4H28_13850</name>
</gene>
<dbReference type="InterPro" id="IPR000983">
    <property type="entry name" value="Bac_GSPG_pilin"/>
</dbReference>
<dbReference type="PANTHER" id="PTHR30093">
    <property type="entry name" value="GENERAL SECRETION PATHWAY PROTEIN G"/>
    <property type="match status" value="1"/>
</dbReference>
<dbReference type="Pfam" id="PF07963">
    <property type="entry name" value="N_methyl"/>
    <property type="match status" value="1"/>
</dbReference>
<dbReference type="Pfam" id="PF16732">
    <property type="entry name" value="ComP_DUS"/>
    <property type="match status" value="1"/>
</dbReference>
<dbReference type="EMBL" id="CP081150">
    <property type="protein sequence ID" value="QZA77354.1"/>
    <property type="molecule type" value="Genomic_DNA"/>
</dbReference>
<dbReference type="InterPro" id="IPR012902">
    <property type="entry name" value="N_methyl_site"/>
</dbReference>